<protein>
    <submittedName>
        <fullName evidence="2">Uncharacterized protein</fullName>
    </submittedName>
</protein>
<sequence length="282" mass="30650">MLQVGNETLDIQMRYLTPMHSRGSRPGGSVRKSDVVKQVRKELTQLEEQVPWKDVQGRWRTLRKTWTRRLRQADSTREVAICISEFHDNLKTDKSSGIFAAGGPWELSLRECLSGMCSHLQLQAVWEEMRGALQGWLAEGALPGGLASLDKASYEQAVATYAVLQEAAAKGAEFLEQVPLDQILTSQKELLALQHIIQREAAAAHSRLQALASGSTAGTAAAAAPAVLLPDVEGGLSEAVLMQLGRLPRIKQQEGSASDVDTDRDAGSEATELGEGSDMDIY</sequence>
<dbReference type="STRING" id="3088.A0A383VEW6"/>
<proteinExistence type="predicted"/>
<evidence type="ECO:0000313" key="3">
    <source>
        <dbReference type="Proteomes" id="UP000256970"/>
    </source>
</evidence>
<dbReference type="Proteomes" id="UP000256970">
    <property type="component" value="Unassembled WGS sequence"/>
</dbReference>
<evidence type="ECO:0000256" key="1">
    <source>
        <dbReference type="SAM" id="MobiDB-lite"/>
    </source>
</evidence>
<accession>A0A383VEW6</accession>
<dbReference type="EMBL" id="FNXT01000301">
    <property type="protein sequence ID" value="SZX63282.1"/>
    <property type="molecule type" value="Genomic_DNA"/>
</dbReference>
<reference evidence="2 3" key="1">
    <citation type="submission" date="2016-10" db="EMBL/GenBank/DDBJ databases">
        <authorList>
            <person name="Cai Z."/>
        </authorList>
    </citation>
    <scope>NUCLEOTIDE SEQUENCE [LARGE SCALE GENOMIC DNA]</scope>
</reference>
<evidence type="ECO:0000313" key="2">
    <source>
        <dbReference type="EMBL" id="SZX63282.1"/>
    </source>
</evidence>
<name>A0A383VEW6_TETOB</name>
<keyword evidence="3" id="KW-1185">Reference proteome</keyword>
<gene>
    <name evidence="2" type="ORF">BQ4739_LOCUS3833</name>
</gene>
<organism evidence="2 3">
    <name type="scientific">Tetradesmus obliquus</name>
    <name type="common">Green alga</name>
    <name type="synonym">Acutodesmus obliquus</name>
    <dbReference type="NCBI Taxonomy" id="3088"/>
    <lineage>
        <taxon>Eukaryota</taxon>
        <taxon>Viridiplantae</taxon>
        <taxon>Chlorophyta</taxon>
        <taxon>core chlorophytes</taxon>
        <taxon>Chlorophyceae</taxon>
        <taxon>CS clade</taxon>
        <taxon>Sphaeropleales</taxon>
        <taxon>Scenedesmaceae</taxon>
        <taxon>Tetradesmus</taxon>
    </lineage>
</organism>
<dbReference type="AlphaFoldDB" id="A0A383VEW6"/>
<feature type="region of interest" description="Disordered" evidence="1">
    <location>
        <begin position="252"/>
        <end position="282"/>
    </location>
</feature>